<dbReference type="GO" id="GO:0003677">
    <property type="term" value="F:DNA binding"/>
    <property type="evidence" value="ECO:0007669"/>
    <property type="project" value="UniProtKB-UniRule"/>
</dbReference>
<dbReference type="GO" id="GO:0006355">
    <property type="term" value="P:regulation of DNA-templated transcription"/>
    <property type="evidence" value="ECO:0007669"/>
    <property type="project" value="InterPro"/>
</dbReference>
<organism evidence="8 9">
    <name type="scientific">Actinophytocola oryzae</name>
    <dbReference type="NCBI Taxonomy" id="502181"/>
    <lineage>
        <taxon>Bacteria</taxon>
        <taxon>Bacillati</taxon>
        <taxon>Actinomycetota</taxon>
        <taxon>Actinomycetes</taxon>
        <taxon>Pseudonocardiales</taxon>
        <taxon>Pseudonocardiaceae</taxon>
    </lineage>
</organism>
<dbReference type="SMART" id="SM00862">
    <property type="entry name" value="Trans_reg_C"/>
    <property type="match status" value="1"/>
</dbReference>
<dbReference type="Gene3D" id="3.40.50.300">
    <property type="entry name" value="P-loop containing nucleotide triphosphate hydrolases"/>
    <property type="match status" value="1"/>
</dbReference>
<gene>
    <name evidence="8" type="ORF">CLV71_108101</name>
</gene>
<dbReference type="CDD" id="cd15831">
    <property type="entry name" value="BTAD"/>
    <property type="match status" value="1"/>
</dbReference>
<dbReference type="GO" id="GO:0043531">
    <property type="term" value="F:ADP binding"/>
    <property type="evidence" value="ECO:0007669"/>
    <property type="project" value="InterPro"/>
</dbReference>
<feature type="repeat" description="TPR" evidence="5">
    <location>
        <begin position="839"/>
        <end position="872"/>
    </location>
</feature>
<dbReference type="Proteomes" id="UP000294927">
    <property type="component" value="Unassembled WGS sequence"/>
</dbReference>
<evidence type="ECO:0000256" key="3">
    <source>
        <dbReference type="ARBA" id="ARBA00023125"/>
    </source>
</evidence>
<dbReference type="Gene3D" id="1.10.10.10">
    <property type="entry name" value="Winged helix-like DNA-binding domain superfamily/Winged helix DNA-binding domain"/>
    <property type="match status" value="2"/>
</dbReference>
<evidence type="ECO:0000256" key="6">
    <source>
        <dbReference type="PROSITE-ProRule" id="PRU01091"/>
    </source>
</evidence>
<evidence type="ECO:0000313" key="8">
    <source>
        <dbReference type="EMBL" id="TDV48741.1"/>
    </source>
</evidence>
<protein>
    <submittedName>
        <fullName evidence="8">DNA-binding SARP family transcriptional activator</fullName>
    </submittedName>
</protein>
<feature type="DNA-binding region" description="OmpR/PhoB-type" evidence="6">
    <location>
        <begin position="19"/>
        <end position="119"/>
    </location>
</feature>
<dbReference type="EMBL" id="SOCP01000008">
    <property type="protein sequence ID" value="TDV48741.1"/>
    <property type="molecule type" value="Genomic_DNA"/>
</dbReference>
<dbReference type="InterPro" id="IPR019734">
    <property type="entry name" value="TPR_rpt"/>
</dbReference>
<dbReference type="SMART" id="SM00028">
    <property type="entry name" value="TPR"/>
    <property type="match status" value="5"/>
</dbReference>
<proteinExistence type="inferred from homology"/>
<dbReference type="SUPFAM" id="SSF48452">
    <property type="entry name" value="TPR-like"/>
    <property type="match status" value="2"/>
</dbReference>
<reference evidence="8 9" key="1">
    <citation type="submission" date="2019-03" db="EMBL/GenBank/DDBJ databases">
        <title>Genomic Encyclopedia of Archaeal and Bacterial Type Strains, Phase II (KMG-II): from individual species to whole genera.</title>
        <authorList>
            <person name="Goeker M."/>
        </authorList>
    </citation>
    <scope>NUCLEOTIDE SEQUENCE [LARGE SCALE GENOMIC DNA]</scope>
    <source>
        <strain evidence="8 9">DSM 45499</strain>
    </source>
</reference>
<keyword evidence="9" id="KW-1185">Reference proteome</keyword>
<dbReference type="InterPro" id="IPR001867">
    <property type="entry name" value="OmpR/PhoB-type_DNA-bd"/>
</dbReference>
<dbReference type="SMART" id="SM01043">
    <property type="entry name" value="BTAD"/>
    <property type="match status" value="1"/>
</dbReference>
<evidence type="ECO:0000256" key="5">
    <source>
        <dbReference type="PROSITE-ProRule" id="PRU00339"/>
    </source>
</evidence>
<dbReference type="InterPro" id="IPR051677">
    <property type="entry name" value="AfsR-DnrI-RedD_regulator"/>
</dbReference>
<dbReference type="InterPro" id="IPR011990">
    <property type="entry name" value="TPR-like_helical_dom_sf"/>
</dbReference>
<dbReference type="SUPFAM" id="SSF46894">
    <property type="entry name" value="C-terminal effector domain of the bipartite response regulators"/>
    <property type="match status" value="1"/>
</dbReference>
<evidence type="ECO:0000256" key="2">
    <source>
        <dbReference type="ARBA" id="ARBA00023015"/>
    </source>
</evidence>
<comment type="caution">
    <text evidence="8">The sequence shown here is derived from an EMBL/GenBank/DDBJ whole genome shotgun (WGS) entry which is preliminary data.</text>
</comment>
<dbReference type="Pfam" id="PF13424">
    <property type="entry name" value="TPR_12"/>
    <property type="match status" value="2"/>
</dbReference>
<dbReference type="PROSITE" id="PS50005">
    <property type="entry name" value="TPR"/>
    <property type="match status" value="1"/>
</dbReference>
<dbReference type="InterPro" id="IPR036388">
    <property type="entry name" value="WH-like_DNA-bd_sf"/>
</dbReference>
<feature type="domain" description="OmpR/PhoB-type" evidence="7">
    <location>
        <begin position="19"/>
        <end position="119"/>
    </location>
</feature>
<keyword evidence="4" id="KW-0804">Transcription</keyword>
<dbReference type="GO" id="GO:0000160">
    <property type="term" value="P:phosphorelay signal transduction system"/>
    <property type="evidence" value="ECO:0007669"/>
    <property type="project" value="InterPro"/>
</dbReference>
<dbReference type="InterPro" id="IPR016032">
    <property type="entry name" value="Sig_transdc_resp-reg_C-effctor"/>
</dbReference>
<dbReference type="Gene3D" id="1.25.40.10">
    <property type="entry name" value="Tetratricopeptide repeat domain"/>
    <property type="match status" value="3"/>
</dbReference>
<dbReference type="SUPFAM" id="SSF52540">
    <property type="entry name" value="P-loop containing nucleoside triphosphate hydrolases"/>
    <property type="match status" value="1"/>
</dbReference>
<dbReference type="Pfam" id="PF03704">
    <property type="entry name" value="BTAD"/>
    <property type="match status" value="1"/>
</dbReference>
<sequence>MIIQGDRDPARLAPATWSDPLYDSGMGLRFEVLGPLTVLSDGVEVAVRSRQQRALLAGLLLRANREVPAHTLVDWVWDGTPPNPAGGRAALHTRVARLRRVLGDPACLHTTTAGYRIDVDPDGLDLLRARQLADAGQAAADAGDQVAAAREFGAAVALWRDNPLVDVGSEVLHAEEVAPLLVWRVDLLHRWVDAALAAGRTDEAISGLRELTRIDPFNEQTWSTLLLTLHRAGRQVDAAKAYDHVVELLVDQLGVEPGPLLTKAYEEVRAGGHERPFRAPAQLPPDVTRFQGRVEELAELDRLLAESTDAVTVVAIDGMAGIGKTALAIHWAHRVRDRFPDGQLYLNLRGHGPHRTVEPRSALGTLLLSLGMPPERLPSDIDARTSLFRTEVSGRRILMVLDNAHDAEQVRPLLPGTSAVVLVTGRNRLRNLTVDGARPLRLDGLGPDGGLALLNGIVGADRVAAEPDAAADVIRRCGGLPLAIRIIAERIARYPTASLREFTDELAEHSLGGFDLGDDDLRSIFDASYRDLAPEAADLFRLLGVAPGTDIAVAAATALAGRPARQTRSLLATLVAANLLEERRPGRFELHDLLRDYAIELDDGSSLPALRRLLSWSLLSSVNAEASCAPDRRSPVPVPEPEPGVTPLEFTDSTAALRWFEQERPALVAALQFAAAKEWWDIAFGIAWPLWRSLEAHGAKDDAVVVYEIAVAAGEHLGEPAAHGAALNMLATAYRAAHRPDEALACFRRGIEISRASGAHRVLVGTLNNMGNLLKEEGRHDEAVAALTEALTTSRELVDCYGEASILGNLTDALREAGRHDEALSTAHEALALNHKNDLIVVGQIGDVHLDRGDFDQAIEYFTRALAGEPRARGLKHEAHIHTGLGHAHRGKGDLVSARSFWEEALRILTRLGEGDGPKAKALHVALTEISAPTNEHAVRPG</sequence>
<evidence type="ECO:0000259" key="7">
    <source>
        <dbReference type="PROSITE" id="PS51755"/>
    </source>
</evidence>
<evidence type="ECO:0000256" key="1">
    <source>
        <dbReference type="ARBA" id="ARBA00005820"/>
    </source>
</evidence>
<evidence type="ECO:0000313" key="9">
    <source>
        <dbReference type="Proteomes" id="UP000294927"/>
    </source>
</evidence>
<dbReference type="PROSITE" id="PS51755">
    <property type="entry name" value="OMPR_PHOB"/>
    <property type="match status" value="1"/>
</dbReference>
<evidence type="ECO:0000256" key="4">
    <source>
        <dbReference type="ARBA" id="ARBA00023163"/>
    </source>
</evidence>
<dbReference type="PANTHER" id="PTHR35807:SF1">
    <property type="entry name" value="TRANSCRIPTIONAL REGULATOR REDD"/>
    <property type="match status" value="1"/>
</dbReference>
<keyword evidence="3 6" id="KW-0238">DNA-binding</keyword>
<dbReference type="Pfam" id="PF13374">
    <property type="entry name" value="TPR_10"/>
    <property type="match status" value="1"/>
</dbReference>
<keyword evidence="2" id="KW-0805">Transcription regulation</keyword>
<name>A0A4V6Q6R9_9PSEU</name>
<comment type="similarity">
    <text evidence="1">Belongs to the AfsR/DnrI/RedD regulatory family.</text>
</comment>
<dbReference type="PRINTS" id="PR00364">
    <property type="entry name" value="DISEASERSIST"/>
</dbReference>
<keyword evidence="5" id="KW-0802">TPR repeat</keyword>
<dbReference type="PANTHER" id="PTHR35807">
    <property type="entry name" value="TRANSCRIPTIONAL REGULATOR REDD-RELATED"/>
    <property type="match status" value="1"/>
</dbReference>
<dbReference type="InterPro" id="IPR027417">
    <property type="entry name" value="P-loop_NTPase"/>
</dbReference>
<dbReference type="AlphaFoldDB" id="A0A4V6Q6R9"/>
<accession>A0A4V6Q6R9</accession>
<dbReference type="InterPro" id="IPR005158">
    <property type="entry name" value="BTAD"/>
</dbReference>